<evidence type="ECO:0000256" key="1">
    <source>
        <dbReference type="SAM" id="Phobius"/>
    </source>
</evidence>
<feature type="signal peptide" evidence="2">
    <location>
        <begin position="1"/>
        <end position="18"/>
    </location>
</feature>
<keyword evidence="1" id="KW-0812">Transmembrane</keyword>
<evidence type="ECO:0000313" key="4">
    <source>
        <dbReference type="Proteomes" id="UP000249218"/>
    </source>
</evidence>
<name>A0A2W1BUS5_HELAM</name>
<keyword evidence="2" id="KW-0732">Signal</keyword>
<feature type="transmembrane region" description="Helical" evidence="1">
    <location>
        <begin position="213"/>
        <end position="232"/>
    </location>
</feature>
<evidence type="ECO:0000313" key="3">
    <source>
        <dbReference type="EMBL" id="PZC77415.1"/>
    </source>
</evidence>
<feature type="chain" id="PRO_5015941583" description="Ig-like domain-containing protein" evidence="2">
    <location>
        <begin position="19"/>
        <end position="255"/>
    </location>
</feature>
<dbReference type="Proteomes" id="UP000249218">
    <property type="component" value="Unassembled WGS sequence"/>
</dbReference>
<organism evidence="3 4">
    <name type="scientific">Helicoverpa armigera</name>
    <name type="common">Cotton bollworm</name>
    <name type="synonym">Heliothis armigera</name>
    <dbReference type="NCBI Taxonomy" id="29058"/>
    <lineage>
        <taxon>Eukaryota</taxon>
        <taxon>Metazoa</taxon>
        <taxon>Ecdysozoa</taxon>
        <taxon>Arthropoda</taxon>
        <taxon>Hexapoda</taxon>
        <taxon>Insecta</taxon>
        <taxon>Pterygota</taxon>
        <taxon>Neoptera</taxon>
        <taxon>Endopterygota</taxon>
        <taxon>Lepidoptera</taxon>
        <taxon>Glossata</taxon>
        <taxon>Ditrysia</taxon>
        <taxon>Noctuoidea</taxon>
        <taxon>Noctuidae</taxon>
        <taxon>Heliothinae</taxon>
        <taxon>Helicoverpa</taxon>
    </lineage>
</organism>
<keyword evidence="4" id="KW-1185">Reference proteome</keyword>
<evidence type="ECO:0008006" key="5">
    <source>
        <dbReference type="Google" id="ProtNLM"/>
    </source>
</evidence>
<keyword evidence="1" id="KW-0472">Membrane</keyword>
<proteinExistence type="predicted"/>
<accession>A0A2W1BUS5</accession>
<dbReference type="AlphaFoldDB" id="A0A2W1BUS5"/>
<gene>
    <name evidence="3" type="primary">HaOG203463</name>
    <name evidence="3" type="ORF">B5X24_HaOG203463</name>
</gene>
<sequence length="255" mass="28685">MLKLSVLLLVYYFVDVTASTNTTLENLVWNVGSSINVTIGPKDAVYCSVRDDRYQTVSEGPGPCRIVVDRVTIYHKGLWTAFYGEAGTDVYRNSTFEVQVTGDIYAGAIPVLAYEGQELTMSCPAGTEIGYCYIIAPNGTVYNIDPYTSTPLYEYEGSSFDSGDCGLRFYNFRRSDHGGWTCHVGLQDAIDANEYWTFCAVYVSDPVEKHRTWLYFAIPCLVMIFISFILVIKKNRKWTYVRTATEDALAPSRII</sequence>
<dbReference type="OrthoDB" id="6380398at2759"/>
<reference evidence="3 4" key="1">
    <citation type="journal article" date="2017" name="BMC Biol.">
        <title>Genomic innovations, transcriptional plasticity and gene loss underlying the evolution and divergence of two highly polyphagous and invasive Helicoverpa pest species.</title>
        <authorList>
            <person name="Pearce S.L."/>
            <person name="Clarke D.F."/>
            <person name="East P.D."/>
            <person name="Elfekih S."/>
            <person name="Gordon K.H."/>
            <person name="Jermiin L.S."/>
            <person name="McGaughran A."/>
            <person name="Oakeshott J.G."/>
            <person name="Papanikolaou A."/>
            <person name="Perera O.P."/>
            <person name="Rane R.V."/>
            <person name="Richards S."/>
            <person name="Tay W.T."/>
            <person name="Walsh T.K."/>
            <person name="Anderson A."/>
            <person name="Anderson C.J."/>
            <person name="Asgari S."/>
            <person name="Board P.G."/>
            <person name="Bretschneider A."/>
            <person name="Campbell P.M."/>
            <person name="Chertemps T."/>
            <person name="Christeller J.T."/>
            <person name="Coppin C.W."/>
            <person name="Downes S.J."/>
            <person name="Duan G."/>
            <person name="Farnsworth C.A."/>
            <person name="Good R.T."/>
            <person name="Han L.B."/>
            <person name="Han Y.C."/>
            <person name="Hatje K."/>
            <person name="Horne I."/>
            <person name="Huang Y.P."/>
            <person name="Hughes D.S."/>
            <person name="Jacquin-Joly E."/>
            <person name="James W."/>
            <person name="Jhangiani S."/>
            <person name="Kollmar M."/>
            <person name="Kuwar S.S."/>
            <person name="Li S."/>
            <person name="Liu N.Y."/>
            <person name="Maibeche M.T."/>
            <person name="Miller J.R."/>
            <person name="Montagne N."/>
            <person name="Perry T."/>
            <person name="Qu J."/>
            <person name="Song S.V."/>
            <person name="Sutton G.G."/>
            <person name="Vogel H."/>
            <person name="Walenz B.P."/>
            <person name="Xu W."/>
            <person name="Zhang H.J."/>
            <person name="Zou Z."/>
            <person name="Batterham P."/>
            <person name="Edwards O.R."/>
            <person name="Feyereisen R."/>
            <person name="Gibbs R.A."/>
            <person name="Heckel D.G."/>
            <person name="McGrath A."/>
            <person name="Robin C."/>
            <person name="Scherer S.E."/>
            <person name="Worley K.C."/>
            <person name="Wu Y.D."/>
        </authorList>
    </citation>
    <scope>NUCLEOTIDE SEQUENCE [LARGE SCALE GENOMIC DNA]</scope>
    <source>
        <strain evidence="3">Harm_GR_Male_#8</strain>
        <tissue evidence="3">Whole organism</tissue>
    </source>
</reference>
<dbReference type="EMBL" id="KZ149930">
    <property type="protein sequence ID" value="PZC77415.1"/>
    <property type="molecule type" value="Genomic_DNA"/>
</dbReference>
<keyword evidence="1" id="KW-1133">Transmembrane helix</keyword>
<protein>
    <recommendedName>
        <fullName evidence="5">Ig-like domain-containing protein</fullName>
    </recommendedName>
</protein>
<evidence type="ECO:0000256" key="2">
    <source>
        <dbReference type="SAM" id="SignalP"/>
    </source>
</evidence>